<organism evidence="3 4">
    <name type="scientific">Phaseolus coccineus</name>
    <name type="common">Scarlet runner bean</name>
    <name type="synonym">Phaseolus multiflorus</name>
    <dbReference type="NCBI Taxonomy" id="3886"/>
    <lineage>
        <taxon>Eukaryota</taxon>
        <taxon>Viridiplantae</taxon>
        <taxon>Streptophyta</taxon>
        <taxon>Embryophyta</taxon>
        <taxon>Tracheophyta</taxon>
        <taxon>Spermatophyta</taxon>
        <taxon>Magnoliopsida</taxon>
        <taxon>eudicotyledons</taxon>
        <taxon>Gunneridae</taxon>
        <taxon>Pentapetalae</taxon>
        <taxon>rosids</taxon>
        <taxon>fabids</taxon>
        <taxon>Fabales</taxon>
        <taxon>Fabaceae</taxon>
        <taxon>Papilionoideae</taxon>
        <taxon>50 kb inversion clade</taxon>
        <taxon>NPAAA clade</taxon>
        <taxon>indigoferoid/millettioid clade</taxon>
        <taxon>Phaseoleae</taxon>
        <taxon>Phaseolus</taxon>
    </lineage>
</organism>
<evidence type="ECO:0000313" key="3">
    <source>
        <dbReference type="EMBL" id="KAK7353560.1"/>
    </source>
</evidence>
<name>A0AAN9MF71_PHACN</name>
<reference evidence="3 4" key="1">
    <citation type="submission" date="2024-01" db="EMBL/GenBank/DDBJ databases">
        <title>The genomes of 5 underutilized Papilionoideae crops provide insights into root nodulation and disease resistanc.</title>
        <authorList>
            <person name="Jiang F."/>
        </authorList>
    </citation>
    <scope>NUCLEOTIDE SEQUENCE [LARGE SCALE GENOMIC DNA]</scope>
    <source>
        <strain evidence="3">JINMINGXINNONG_FW02</strain>
        <tissue evidence="3">Leaves</tissue>
    </source>
</reference>
<sequence length="79" mass="8662">MNGAIFLTVIVLALSSHHTISLRLLSHLAALLVARTAGRRTSSRHSRSSSASRGQKKIMGERRQSLSFPEVRKKHSLAS</sequence>
<evidence type="ECO:0000313" key="4">
    <source>
        <dbReference type="Proteomes" id="UP001374584"/>
    </source>
</evidence>
<feature type="compositionally biased region" description="Basic residues" evidence="1">
    <location>
        <begin position="37"/>
        <end position="47"/>
    </location>
</feature>
<keyword evidence="4" id="KW-1185">Reference proteome</keyword>
<gene>
    <name evidence="3" type="ORF">VNO80_19010</name>
</gene>
<protein>
    <recommendedName>
        <fullName evidence="5">Secreted protein</fullName>
    </recommendedName>
</protein>
<dbReference type="EMBL" id="JAYMYR010000007">
    <property type="protein sequence ID" value="KAK7353560.1"/>
    <property type="molecule type" value="Genomic_DNA"/>
</dbReference>
<dbReference type="Proteomes" id="UP001374584">
    <property type="component" value="Unassembled WGS sequence"/>
</dbReference>
<evidence type="ECO:0000256" key="1">
    <source>
        <dbReference type="SAM" id="MobiDB-lite"/>
    </source>
</evidence>
<comment type="caution">
    <text evidence="3">The sequence shown here is derived from an EMBL/GenBank/DDBJ whole genome shotgun (WGS) entry which is preliminary data.</text>
</comment>
<proteinExistence type="predicted"/>
<feature type="region of interest" description="Disordered" evidence="1">
    <location>
        <begin position="36"/>
        <end position="79"/>
    </location>
</feature>
<evidence type="ECO:0000256" key="2">
    <source>
        <dbReference type="SAM" id="SignalP"/>
    </source>
</evidence>
<feature type="chain" id="PRO_5042922073" description="Secreted protein" evidence="2">
    <location>
        <begin position="22"/>
        <end position="79"/>
    </location>
</feature>
<accession>A0AAN9MF71</accession>
<evidence type="ECO:0008006" key="5">
    <source>
        <dbReference type="Google" id="ProtNLM"/>
    </source>
</evidence>
<keyword evidence="2" id="KW-0732">Signal</keyword>
<dbReference type="AlphaFoldDB" id="A0AAN9MF71"/>
<feature type="signal peptide" evidence="2">
    <location>
        <begin position="1"/>
        <end position="21"/>
    </location>
</feature>